<evidence type="ECO:0000313" key="6">
    <source>
        <dbReference type="EMBL" id="SDM73559.1"/>
    </source>
</evidence>
<dbReference type="Pfam" id="PF05726">
    <property type="entry name" value="Pirin_C"/>
    <property type="match status" value="1"/>
</dbReference>
<feature type="binding site" evidence="2">
    <location>
        <position position="104"/>
    </location>
    <ligand>
        <name>Fe cation</name>
        <dbReference type="ChEBI" id="CHEBI:24875"/>
    </ligand>
</feature>
<keyword evidence="2" id="KW-0479">Metal-binding</keyword>
<dbReference type="GO" id="GO:0046872">
    <property type="term" value="F:metal ion binding"/>
    <property type="evidence" value="ECO:0007669"/>
    <property type="project" value="UniProtKB-KW"/>
</dbReference>
<dbReference type="InterPro" id="IPR008778">
    <property type="entry name" value="Pirin_C_dom"/>
</dbReference>
<feature type="domain" description="Pirin N-terminal" evidence="4">
    <location>
        <begin position="19"/>
        <end position="124"/>
    </location>
</feature>
<feature type="binding site" evidence="2">
    <location>
        <position position="58"/>
    </location>
    <ligand>
        <name>Fe cation</name>
        <dbReference type="ChEBI" id="CHEBI:24875"/>
    </ligand>
</feature>
<accession>A0A1G9VN02</accession>
<evidence type="ECO:0000313" key="7">
    <source>
        <dbReference type="Proteomes" id="UP000199759"/>
    </source>
</evidence>
<dbReference type="CDD" id="cd02909">
    <property type="entry name" value="cupin_pirin_N"/>
    <property type="match status" value="1"/>
</dbReference>
<keyword evidence="2" id="KW-0408">Iron</keyword>
<dbReference type="Gene3D" id="2.60.120.10">
    <property type="entry name" value="Jelly Rolls"/>
    <property type="match status" value="2"/>
</dbReference>
<dbReference type="PANTHER" id="PTHR13903:SF8">
    <property type="entry name" value="PIRIN"/>
    <property type="match status" value="1"/>
</dbReference>
<gene>
    <name evidence="6" type="ORF">SAMN04488568_12018</name>
</gene>
<comment type="cofactor">
    <cofactor evidence="2">
        <name>Fe cation</name>
        <dbReference type="ChEBI" id="CHEBI:24875"/>
    </cofactor>
    <text evidence="2">Binds 1 Fe cation per subunit.</text>
</comment>
<reference evidence="6 7" key="1">
    <citation type="submission" date="2016-10" db="EMBL/GenBank/DDBJ databases">
        <authorList>
            <person name="de Groot N.N."/>
        </authorList>
    </citation>
    <scope>NUCLEOTIDE SEQUENCE [LARGE SCALE GENOMIC DNA]</scope>
    <source>
        <strain evidence="6 7">DSM 16077</strain>
    </source>
</reference>
<dbReference type="InterPro" id="IPR014710">
    <property type="entry name" value="RmlC-like_jellyroll"/>
</dbReference>
<dbReference type="STRING" id="144026.SAMN04488568_12018"/>
<evidence type="ECO:0000259" key="4">
    <source>
        <dbReference type="Pfam" id="PF02678"/>
    </source>
</evidence>
<evidence type="ECO:0000256" key="3">
    <source>
        <dbReference type="RuleBase" id="RU003457"/>
    </source>
</evidence>
<dbReference type="RefSeq" id="WP_091771568.1">
    <property type="nucleotide sequence ID" value="NZ_FNHG01000020.1"/>
</dbReference>
<dbReference type="SUPFAM" id="SSF51182">
    <property type="entry name" value="RmlC-like cupins"/>
    <property type="match status" value="1"/>
</dbReference>
<dbReference type="InterPro" id="IPR003829">
    <property type="entry name" value="Pirin_N_dom"/>
</dbReference>
<dbReference type="Proteomes" id="UP000199759">
    <property type="component" value="Unassembled WGS sequence"/>
</dbReference>
<dbReference type="InterPro" id="IPR012093">
    <property type="entry name" value="Pirin"/>
</dbReference>
<evidence type="ECO:0000259" key="5">
    <source>
        <dbReference type="Pfam" id="PF05726"/>
    </source>
</evidence>
<protein>
    <recommendedName>
        <fullName evidence="8">Pirin</fullName>
    </recommendedName>
</protein>
<proteinExistence type="inferred from homology"/>
<comment type="similarity">
    <text evidence="1 3">Belongs to the pirin family.</text>
</comment>
<dbReference type="AlphaFoldDB" id="A0A1G9VN02"/>
<feature type="domain" description="Pirin C-terminal" evidence="5">
    <location>
        <begin position="177"/>
        <end position="271"/>
    </location>
</feature>
<dbReference type="Pfam" id="PF02678">
    <property type="entry name" value="Pirin"/>
    <property type="match status" value="1"/>
</dbReference>
<dbReference type="InterPro" id="IPR011051">
    <property type="entry name" value="RmlC_Cupin_sf"/>
</dbReference>
<keyword evidence="7" id="KW-1185">Reference proteome</keyword>
<dbReference type="OrthoDB" id="9780903at2"/>
<organism evidence="6 7">
    <name type="scientific">Maricaulis salignorans</name>
    <dbReference type="NCBI Taxonomy" id="144026"/>
    <lineage>
        <taxon>Bacteria</taxon>
        <taxon>Pseudomonadati</taxon>
        <taxon>Pseudomonadota</taxon>
        <taxon>Alphaproteobacteria</taxon>
        <taxon>Maricaulales</taxon>
        <taxon>Maricaulaceae</taxon>
        <taxon>Maricaulis</taxon>
    </lineage>
</organism>
<evidence type="ECO:0000256" key="2">
    <source>
        <dbReference type="PIRSR" id="PIRSR006232-1"/>
    </source>
</evidence>
<evidence type="ECO:0008006" key="8">
    <source>
        <dbReference type="Google" id="ProtNLM"/>
    </source>
</evidence>
<evidence type="ECO:0000256" key="1">
    <source>
        <dbReference type="ARBA" id="ARBA00008416"/>
    </source>
</evidence>
<sequence length="297" mass="32211">MSTVIDRKIEGRTRDLGGFEVRRVLPAPRQRMVGPFIFFDQMGPAVFEPGTGIDVRAHPHIGLATVTYLFDGALRHQDSLGIDAVIRPGDVNWMTAGRGVVHSERTPPPERANGHRIHGIQTWVALPAGQEDVAPAFHHHPAASLPEFYRGCARFRLILGTAWGQEAPADVFSPIFYLHGRLPAGTDVKLDIEHEERAIYLVSGQAALDDEALQPGEMAVLTPGSAPQLTADADSIVMLCGGAPLGKREIFWNFVASDAALLTDARRDWVEAAAAGFPAEGRFTLPAGETEHIPLPE</sequence>
<dbReference type="EMBL" id="FNHG01000020">
    <property type="protein sequence ID" value="SDM73559.1"/>
    <property type="molecule type" value="Genomic_DNA"/>
</dbReference>
<name>A0A1G9VN02_9PROT</name>
<feature type="binding site" evidence="2">
    <location>
        <position position="60"/>
    </location>
    <ligand>
        <name>Fe cation</name>
        <dbReference type="ChEBI" id="CHEBI:24875"/>
    </ligand>
</feature>
<dbReference type="PANTHER" id="PTHR13903">
    <property type="entry name" value="PIRIN-RELATED"/>
    <property type="match status" value="1"/>
</dbReference>
<dbReference type="PIRSF" id="PIRSF006232">
    <property type="entry name" value="Pirin"/>
    <property type="match status" value="1"/>
</dbReference>
<feature type="binding site" evidence="2">
    <location>
        <position position="102"/>
    </location>
    <ligand>
        <name>Fe cation</name>
        <dbReference type="ChEBI" id="CHEBI:24875"/>
    </ligand>
</feature>
<dbReference type="CDD" id="cd02247">
    <property type="entry name" value="cupin_pirin_C"/>
    <property type="match status" value="1"/>
</dbReference>